<feature type="chain" id="PRO_5007593371" evidence="1">
    <location>
        <begin position="21"/>
        <end position="262"/>
    </location>
</feature>
<comment type="caution">
    <text evidence="2">The sequence shown here is derived from an EMBL/GenBank/DDBJ whole genome shotgun (WGS) entry which is preliminary data.</text>
</comment>
<dbReference type="PANTHER" id="PTHR31648">
    <property type="entry name" value="TRANSMEMBRANE PROTEIN-RELATED"/>
    <property type="match status" value="1"/>
</dbReference>
<dbReference type="OrthoDB" id="19902at2759"/>
<proteinExistence type="predicted"/>
<dbReference type="InParanoid" id="A0A151ZJ69"/>
<dbReference type="OMA" id="YGENSHP"/>
<keyword evidence="1" id="KW-0732">Signal</keyword>
<dbReference type="EMBL" id="LODT01000023">
    <property type="protein sequence ID" value="KYQ93955.1"/>
    <property type="molecule type" value="Genomic_DNA"/>
</dbReference>
<name>A0A151ZJ69_TIELA</name>
<gene>
    <name evidence="2" type="ORF">DLAC_04845</name>
</gene>
<keyword evidence="3" id="KW-1185">Reference proteome</keyword>
<evidence type="ECO:0000313" key="2">
    <source>
        <dbReference type="EMBL" id="KYQ93955.1"/>
    </source>
</evidence>
<dbReference type="Pfam" id="PF25544">
    <property type="entry name" value="Ependymin_amoebozoa"/>
    <property type="match status" value="1"/>
</dbReference>
<sequence>MKSSIKSFIALVFIITLGNCLQVCLDNKPGFTATYQTVSYNGIPYEGAPPTSFAENAGVSVDYKGQRLAVDYEMITNGAYIYGSMYLYGENSHPLSPSYFKFTQQTQYMVSEEGNECQLLPLTFPIPNGFPTTNITDGGYLNLGSKFIVHSYQIKGNSTTQTVFLDEEKCSVATIGAKNNDGSGFSTTNYYNYESYYDDGYFLLPSICWNVTFPSGSDSSSSTSNIKIQNNKINNHKLNTENTLKPSVPLSLYNILFTQPKK</sequence>
<evidence type="ECO:0000256" key="1">
    <source>
        <dbReference type="SAM" id="SignalP"/>
    </source>
</evidence>
<dbReference type="Proteomes" id="UP000076078">
    <property type="component" value="Unassembled WGS sequence"/>
</dbReference>
<organism evidence="2 3">
    <name type="scientific">Tieghemostelium lacteum</name>
    <name type="common">Slime mold</name>
    <name type="synonym">Dictyostelium lacteum</name>
    <dbReference type="NCBI Taxonomy" id="361077"/>
    <lineage>
        <taxon>Eukaryota</taxon>
        <taxon>Amoebozoa</taxon>
        <taxon>Evosea</taxon>
        <taxon>Eumycetozoa</taxon>
        <taxon>Dictyostelia</taxon>
        <taxon>Dictyosteliales</taxon>
        <taxon>Raperosteliaceae</taxon>
        <taxon>Tieghemostelium</taxon>
    </lineage>
</organism>
<reference evidence="2 3" key="1">
    <citation type="submission" date="2015-12" db="EMBL/GenBank/DDBJ databases">
        <title>Dictyostelia acquired genes for synthesis and detection of signals that induce cell-type specialization by lateral gene transfer from prokaryotes.</title>
        <authorList>
            <person name="Gloeckner G."/>
            <person name="Schaap P."/>
        </authorList>
    </citation>
    <scope>NUCLEOTIDE SEQUENCE [LARGE SCALE GENOMIC DNA]</scope>
    <source>
        <strain evidence="2 3">TK</strain>
    </source>
</reference>
<accession>A0A151ZJ69</accession>
<protein>
    <submittedName>
        <fullName evidence="2">Uncharacterized protein</fullName>
    </submittedName>
</protein>
<dbReference type="InterPro" id="IPR040310">
    <property type="entry name" value="DDB_G0292248"/>
</dbReference>
<dbReference type="AlphaFoldDB" id="A0A151ZJ69"/>
<feature type="signal peptide" evidence="1">
    <location>
        <begin position="1"/>
        <end position="20"/>
    </location>
</feature>
<evidence type="ECO:0000313" key="3">
    <source>
        <dbReference type="Proteomes" id="UP000076078"/>
    </source>
</evidence>